<dbReference type="PROSITE" id="PS51186">
    <property type="entry name" value="GNAT"/>
    <property type="match status" value="1"/>
</dbReference>
<evidence type="ECO:0000259" key="1">
    <source>
        <dbReference type="PROSITE" id="PS51186"/>
    </source>
</evidence>
<reference evidence="2" key="2">
    <citation type="submission" date="2021-04" db="EMBL/GenBank/DDBJ databases">
        <authorList>
            <person name="Gilroy R."/>
        </authorList>
    </citation>
    <scope>NUCLEOTIDE SEQUENCE</scope>
    <source>
        <strain evidence="2">CHK179-28034</strain>
    </source>
</reference>
<dbReference type="Pfam" id="PF13508">
    <property type="entry name" value="Acetyltransf_7"/>
    <property type="match status" value="1"/>
</dbReference>
<dbReference type="CDD" id="cd04301">
    <property type="entry name" value="NAT_SF"/>
    <property type="match status" value="1"/>
</dbReference>
<dbReference type="EMBL" id="DXBR01000089">
    <property type="protein sequence ID" value="HIZ40180.1"/>
    <property type="molecule type" value="Genomic_DNA"/>
</dbReference>
<protein>
    <submittedName>
        <fullName evidence="2">GNAT family N-acetyltransferase</fullName>
    </submittedName>
</protein>
<dbReference type="Proteomes" id="UP000824049">
    <property type="component" value="Unassembled WGS sequence"/>
</dbReference>
<dbReference type="SUPFAM" id="SSF55729">
    <property type="entry name" value="Acyl-CoA N-acyltransferases (Nat)"/>
    <property type="match status" value="1"/>
</dbReference>
<organism evidence="2 3">
    <name type="scientific">Candidatus Anaerobutyricum stercoris</name>
    <dbReference type="NCBI Taxonomy" id="2838457"/>
    <lineage>
        <taxon>Bacteria</taxon>
        <taxon>Bacillati</taxon>
        <taxon>Bacillota</taxon>
        <taxon>Clostridia</taxon>
        <taxon>Lachnospirales</taxon>
        <taxon>Lachnospiraceae</taxon>
        <taxon>Anaerobutyricum</taxon>
    </lineage>
</organism>
<dbReference type="InterPro" id="IPR016181">
    <property type="entry name" value="Acyl_CoA_acyltransferase"/>
</dbReference>
<gene>
    <name evidence="2" type="ORF">H9968_09750</name>
</gene>
<evidence type="ECO:0000313" key="2">
    <source>
        <dbReference type="EMBL" id="HIZ40180.1"/>
    </source>
</evidence>
<feature type="domain" description="N-acetyltransferase" evidence="1">
    <location>
        <begin position="1"/>
        <end position="149"/>
    </location>
</feature>
<reference evidence="2" key="1">
    <citation type="journal article" date="2021" name="PeerJ">
        <title>Extensive microbial diversity within the chicken gut microbiome revealed by metagenomics and culture.</title>
        <authorList>
            <person name="Gilroy R."/>
            <person name="Ravi A."/>
            <person name="Getino M."/>
            <person name="Pursley I."/>
            <person name="Horton D.L."/>
            <person name="Alikhan N.F."/>
            <person name="Baker D."/>
            <person name="Gharbi K."/>
            <person name="Hall N."/>
            <person name="Watson M."/>
            <person name="Adriaenssens E.M."/>
            <person name="Foster-Nyarko E."/>
            <person name="Jarju S."/>
            <person name="Secka A."/>
            <person name="Antonio M."/>
            <person name="Oren A."/>
            <person name="Chaudhuri R.R."/>
            <person name="La Ragione R."/>
            <person name="Hildebrand F."/>
            <person name="Pallen M.J."/>
        </authorList>
    </citation>
    <scope>NUCLEOTIDE SEQUENCE</scope>
    <source>
        <strain evidence="2">CHK179-28034</strain>
    </source>
</reference>
<dbReference type="AlphaFoldDB" id="A0A9D2EML3"/>
<accession>A0A9D2EML3</accession>
<sequence>MKIYLIEEDKRKYLPLLLLADEQESMIDRYLDRGTLYVLEDEDEKTSDAARDEEDRTGNVKAVCVVTDEGEGVLEIKNLAVEPKSQRKGYGRAMLHFIKEMYRDSFSILQVGTGDSPLTIPFYEKCGFHRFHVIKNFFIDNYDHPIYEDGKQLVDMIVLRQKIQSYDTVH</sequence>
<name>A0A9D2EML3_9FIRM</name>
<dbReference type="InterPro" id="IPR000182">
    <property type="entry name" value="GNAT_dom"/>
</dbReference>
<proteinExistence type="predicted"/>
<dbReference type="Gene3D" id="3.40.630.30">
    <property type="match status" value="1"/>
</dbReference>
<evidence type="ECO:0000313" key="3">
    <source>
        <dbReference type="Proteomes" id="UP000824049"/>
    </source>
</evidence>
<dbReference type="GO" id="GO:0016747">
    <property type="term" value="F:acyltransferase activity, transferring groups other than amino-acyl groups"/>
    <property type="evidence" value="ECO:0007669"/>
    <property type="project" value="InterPro"/>
</dbReference>
<comment type="caution">
    <text evidence="2">The sequence shown here is derived from an EMBL/GenBank/DDBJ whole genome shotgun (WGS) entry which is preliminary data.</text>
</comment>